<dbReference type="InterPro" id="IPR003849">
    <property type="entry name" value="Preprotein_translocase_YajC"/>
</dbReference>
<evidence type="ECO:0000313" key="13">
    <source>
        <dbReference type="Proteomes" id="UP000604381"/>
    </source>
</evidence>
<evidence type="ECO:0000256" key="1">
    <source>
        <dbReference type="ARBA" id="ARBA00004162"/>
    </source>
</evidence>
<keyword evidence="9" id="KW-0811">Translocation</keyword>
<evidence type="ECO:0000256" key="7">
    <source>
        <dbReference type="ARBA" id="ARBA00022927"/>
    </source>
</evidence>
<evidence type="ECO:0000256" key="6">
    <source>
        <dbReference type="ARBA" id="ARBA00022692"/>
    </source>
</evidence>
<comment type="caution">
    <text evidence="12">The sequence shown here is derived from an EMBL/GenBank/DDBJ whole genome shotgun (WGS) entry which is preliminary data.</text>
</comment>
<dbReference type="NCBIfam" id="TIGR00739">
    <property type="entry name" value="yajC"/>
    <property type="match status" value="1"/>
</dbReference>
<keyword evidence="13" id="KW-1185">Reference proteome</keyword>
<dbReference type="AlphaFoldDB" id="A0A930UGD0"/>
<dbReference type="PRINTS" id="PR01853">
    <property type="entry name" value="YAJCTRNLCASE"/>
</dbReference>
<keyword evidence="6 11" id="KW-0812">Transmembrane</keyword>
<comment type="subcellular location">
    <subcellularLocation>
        <location evidence="1">Cell membrane</location>
        <topology evidence="1">Single-pass membrane protein</topology>
    </subcellularLocation>
</comment>
<dbReference type="Proteomes" id="UP000604381">
    <property type="component" value="Unassembled WGS sequence"/>
</dbReference>
<dbReference type="PANTHER" id="PTHR33909">
    <property type="entry name" value="SEC TRANSLOCON ACCESSORY COMPLEX SUBUNIT YAJC"/>
    <property type="match status" value="1"/>
</dbReference>
<sequence length="108" mass="11536">MPLFATAHAQDAAAGGGGALLQMLPLLLIIALFYFMLIRPQQRKAKQHRQMLGALEKGNEVVTAGGVLGRVVAIHDNFVTLDVGNGVQTTFQKQSIQTLLPKGTIEGI</sequence>
<protein>
    <recommendedName>
        <fullName evidence="3">Sec translocon accessory complex subunit YajC</fullName>
    </recommendedName>
</protein>
<dbReference type="Pfam" id="PF02699">
    <property type="entry name" value="YajC"/>
    <property type="match status" value="1"/>
</dbReference>
<keyword evidence="4" id="KW-0813">Transport</keyword>
<dbReference type="SMART" id="SM01323">
    <property type="entry name" value="YajC"/>
    <property type="match status" value="1"/>
</dbReference>
<evidence type="ECO:0000256" key="5">
    <source>
        <dbReference type="ARBA" id="ARBA00022475"/>
    </source>
</evidence>
<accession>A0A930UGD0</accession>
<evidence type="ECO:0000256" key="8">
    <source>
        <dbReference type="ARBA" id="ARBA00022989"/>
    </source>
</evidence>
<comment type="similarity">
    <text evidence="2">Belongs to the YajC family.</text>
</comment>
<keyword evidence="7" id="KW-0653">Protein transport</keyword>
<name>A0A930UGD0_9GAMM</name>
<feature type="transmembrane region" description="Helical" evidence="11">
    <location>
        <begin position="20"/>
        <end position="38"/>
    </location>
</feature>
<reference evidence="12" key="1">
    <citation type="submission" date="2020-10" db="EMBL/GenBank/DDBJ databases">
        <title>An improved Amphimedon queenslandica hologenome assembly reveals how three proteobacterial symbionts can extend the metabolic phenotypic of their marine sponge host.</title>
        <authorList>
            <person name="Degnan B."/>
            <person name="Degnan S."/>
            <person name="Xiang X."/>
        </authorList>
    </citation>
    <scope>NUCLEOTIDE SEQUENCE</scope>
    <source>
        <strain evidence="12">AqS2</strain>
    </source>
</reference>
<evidence type="ECO:0000256" key="9">
    <source>
        <dbReference type="ARBA" id="ARBA00023010"/>
    </source>
</evidence>
<dbReference type="GO" id="GO:0005886">
    <property type="term" value="C:plasma membrane"/>
    <property type="evidence" value="ECO:0007669"/>
    <property type="project" value="UniProtKB-SubCell"/>
</dbReference>
<evidence type="ECO:0000256" key="11">
    <source>
        <dbReference type="SAM" id="Phobius"/>
    </source>
</evidence>
<dbReference type="PANTHER" id="PTHR33909:SF1">
    <property type="entry name" value="SEC TRANSLOCON ACCESSORY COMPLEX SUBUNIT YAJC"/>
    <property type="match status" value="1"/>
</dbReference>
<dbReference type="EMBL" id="JADHEI010000053">
    <property type="protein sequence ID" value="MBF2735882.1"/>
    <property type="molecule type" value="Genomic_DNA"/>
</dbReference>
<keyword evidence="5" id="KW-1003">Cell membrane</keyword>
<dbReference type="GO" id="GO:0015031">
    <property type="term" value="P:protein transport"/>
    <property type="evidence" value="ECO:0007669"/>
    <property type="project" value="UniProtKB-KW"/>
</dbReference>
<evidence type="ECO:0000313" key="12">
    <source>
        <dbReference type="EMBL" id="MBF2735882.1"/>
    </source>
</evidence>
<keyword evidence="10 11" id="KW-0472">Membrane</keyword>
<evidence type="ECO:0000256" key="2">
    <source>
        <dbReference type="ARBA" id="ARBA00006742"/>
    </source>
</evidence>
<evidence type="ECO:0000256" key="3">
    <source>
        <dbReference type="ARBA" id="ARBA00014962"/>
    </source>
</evidence>
<proteinExistence type="inferred from homology"/>
<keyword evidence="8 11" id="KW-1133">Transmembrane helix</keyword>
<evidence type="ECO:0000256" key="4">
    <source>
        <dbReference type="ARBA" id="ARBA00022448"/>
    </source>
</evidence>
<evidence type="ECO:0000256" key="10">
    <source>
        <dbReference type="ARBA" id="ARBA00023136"/>
    </source>
</evidence>
<organism evidence="12 13">
    <name type="scientific">Candidatus Amphirhobacter heronislandensis</name>
    <dbReference type="NCBI Taxonomy" id="1732024"/>
    <lineage>
        <taxon>Bacteria</taxon>
        <taxon>Pseudomonadati</taxon>
        <taxon>Pseudomonadota</taxon>
        <taxon>Gammaproteobacteria</taxon>
        <taxon>Candidatus Tethybacterales</taxon>
        <taxon>Candidatus Tethybacteraceae</taxon>
        <taxon>Candidatus Amphirhobacter</taxon>
    </lineage>
</organism>
<gene>
    <name evidence="12" type="primary">yajC</name>
    <name evidence="12" type="ORF">ISN26_07430</name>
</gene>